<name>A0A422N7G3_9TRYP</name>
<dbReference type="EMBL" id="MKKU01000828">
    <property type="protein sequence ID" value="RNF01385.1"/>
    <property type="molecule type" value="Genomic_DNA"/>
</dbReference>
<sequence>MDIPDRMRPRHKKGNMYVIVCGHPVAARRLSATRELPRLGPSLEPVGKNNWQPRPPAARSLAPCTMRTRIVLGENECPVTKSTLAPQRLQWHKAHCRRANALPLATGAEKKLTRMCTALRALFAK</sequence>
<dbReference type="AlphaFoldDB" id="A0A422N7G3"/>
<proteinExistence type="predicted"/>
<dbReference type="RefSeq" id="XP_029224440.1">
    <property type="nucleotide sequence ID" value="XM_029375442.1"/>
</dbReference>
<evidence type="ECO:0000256" key="1">
    <source>
        <dbReference type="SAM" id="MobiDB-lite"/>
    </source>
</evidence>
<accession>A0A422N7G3</accession>
<reference evidence="2 3" key="1">
    <citation type="journal article" date="2018" name="BMC Genomics">
        <title>Genomic comparison of Trypanosoma conorhini and Trypanosoma rangeli to Trypanosoma cruzi strains of high and low virulence.</title>
        <authorList>
            <person name="Bradwell K.R."/>
            <person name="Koparde V.N."/>
            <person name="Matveyev A.V."/>
            <person name="Serrano M.G."/>
            <person name="Alves J.M."/>
            <person name="Parikh H."/>
            <person name="Huang B."/>
            <person name="Lee V."/>
            <person name="Espinosa-Alvarez O."/>
            <person name="Ortiz P.A."/>
            <person name="Costa-Martins A.G."/>
            <person name="Teixeira M.M."/>
            <person name="Buck G.A."/>
        </authorList>
    </citation>
    <scope>NUCLEOTIDE SEQUENCE [LARGE SCALE GENOMIC DNA]</scope>
    <source>
        <strain evidence="2 3">025E</strain>
    </source>
</reference>
<comment type="caution">
    <text evidence="2">The sequence shown here is derived from an EMBL/GenBank/DDBJ whole genome shotgun (WGS) entry which is preliminary data.</text>
</comment>
<evidence type="ECO:0000313" key="3">
    <source>
        <dbReference type="Proteomes" id="UP000284403"/>
    </source>
</evidence>
<feature type="region of interest" description="Disordered" evidence="1">
    <location>
        <begin position="38"/>
        <end position="59"/>
    </location>
</feature>
<protein>
    <submittedName>
        <fullName evidence="2">Uncharacterized protein</fullName>
    </submittedName>
</protein>
<organism evidence="2 3">
    <name type="scientific">Trypanosoma conorhini</name>
    <dbReference type="NCBI Taxonomy" id="83891"/>
    <lineage>
        <taxon>Eukaryota</taxon>
        <taxon>Discoba</taxon>
        <taxon>Euglenozoa</taxon>
        <taxon>Kinetoplastea</taxon>
        <taxon>Metakinetoplastina</taxon>
        <taxon>Trypanosomatida</taxon>
        <taxon>Trypanosomatidae</taxon>
        <taxon>Trypanosoma</taxon>
    </lineage>
</organism>
<dbReference type="Proteomes" id="UP000284403">
    <property type="component" value="Unassembled WGS sequence"/>
</dbReference>
<gene>
    <name evidence="2" type="ORF">Tco025E_08597</name>
</gene>
<keyword evidence="3" id="KW-1185">Reference proteome</keyword>
<dbReference type="GeneID" id="40322208"/>
<evidence type="ECO:0000313" key="2">
    <source>
        <dbReference type="EMBL" id="RNF01385.1"/>
    </source>
</evidence>